<dbReference type="EMBL" id="JAMKFB020000019">
    <property type="protein sequence ID" value="KAL0166727.1"/>
    <property type="molecule type" value="Genomic_DNA"/>
</dbReference>
<evidence type="ECO:0000313" key="3">
    <source>
        <dbReference type="Proteomes" id="UP001529510"/>
    </source>
</evidence>
<evidence type="ECO:0000313" key="2">
    <source>
        <dbReference type="EMBL" id="KAL0166727.1"/>
    </source>
</evidence>
<organism evidence="2 3">
    <name type="scientific">Cirrhinus mrigala</name>
    <name type="common">Mrigala</name>
    <dbReference type="NCBI Taxonomy" id="683832"/>
    <lineage>
        <taxon>Eukaryota</taxon>
        <taxon>Metazoa</taxon>
        <taxon>Chordata</taxon>
        <taxon>Craniata</taxon>
        <taxon>Vertebrata</taxon>
        <taxon>Euteleostomi</taxon>
        <taxon>Actinopterygii</taxon>
        <taxon>Neopterygii</taxon>
        <taxon>Teleostei</taxon>
        <taxon>Ostariophysi</taxon>
        <taxon>Cypriniformes</taxon>
        <taxon>Cyprinidae</taxon>
        <taxon>Labeoninae</taxon>
        <taxon>Labeonini</taxon>
        <taxon>Cirrhinus</taxon>
    </lineage>
</organism>
<protein>
    <submittedName>
        <fullName evidence="2">Uncharacterized protein</fullName>
    </submittedName>
</protein>
<feature type="non-terminal residue" evidence="2">
    <location>
        <position position="56"/>
    </location>
</feature>
<keyword evidence="3" id="KW-1185">Reference proteome</keyword>
<evidence type="ECO:0000256" key="1">
    <source>
        <dbReference type="SAM" id="Coils"/>
    </source>
</evidence>
<dbReference type="Proteomes" id="UP001529510">
    <property type="component" value="Unassembled WGS sequence"/>
</dbReference>
<gene>
    <name evidence="2" type="ORF">M9458_038571</name>
</gene>
<name>A0ABD0NY07_CIRMR</name>
<sequence>EWTKELKDLYRDVKDKNEDTNKDITEIAEEKITALYGDDAEQKTLEELQNDEKSAE</sequence>
<proteinExistence type="predicted"/>
<accession>A0ABD0NY07</accession>
<dbReference type="AlphaFoldDB" id="A0ABD0NY07"/>
<feature type="coiled-coil region" evidence="1">
    <location>
        <begin position="3"/>
        <end position="30"/>
    </location>
</feature>
<reference evidence="2 3" key="1">
    <citation type="submission" date="2024-05" db="EMBL/GenBank/DDBJ databases">
        <title>Genome sequencing and assembly of Indian major carp, Cirrhinus mrigala (Hamilton, 1822).</title>
        <authorList>
            <person name="Mohindra V."/>
            <person name="Chowdhury L.M."/>
            <person name="Lal K."/>
            <person name="Jena J.K."/>
        </authorList>
    </citation>
    <scope>NUCLEOTIDE SEQUENCE [LARGE SCALE GENOMIC DNA]</scope>
    <source>
        <strain evidence="2">CM1030</strain>
        <tissue evidence="2">Blood</tissue>
    </source>
</reference>
<feature type="non-terminal residue" evidence="2">
    <location>
        <position position="1"/>
    </location>
</feature>
<comment type="caution">
    <text evidence="2">The sequence shown here is derived from an EMBL/GenBank/DDBJ whole genome shotgun (WGS) entry which is preliminary data.</text>
</comment>
<keyword evidence="1" id="KW-0175">Coiled coil</keyword>